<evidence type="ECO:0000256" key="9">
    <source>
        <dbReference type="ARBA" id="ARBA00022967"/>
    </source>
</evidence>
<evidence type="ECO:0000256" key="1">
    <source>
        <dbReference type="ARBA" id="ARBA00003257"/>
    </source>
</evidence>
<evidence type="ECO:0000256" key="15">
    <source>
        <dbReference type="ARBA" id="ARBA00023136"/>
    </source>
</evidence>
<geneLocation type="mitochondrion" evidence="19"/>
<sequence>MLLFLVFLSSLFILLDFMFLFFFTIFLFYIIFFFNTGFFDGLFFVDFVSLSLMFISLWIFFISFFSMELSFLGLFLFCFMLFFIIFSFLSISFFLFYVSFELVFLFLFFYLLSLGSSLERIQASFYMFFYTLFFSFPFLFFILDYTSLFSDFFLFYGYSYYSYFFWLFMFLVFMVKLPVFGLHSWLLKAHVEAPVSGSMILAGVMLKLGGYGIIRFLSLVNDYTSFSLLLFTFFFYVGLLGSLFISILCFRQMDLKMAIAYSSIVHMSIMFLGVLSLTLYGWLGGILMMVCHGFISPLMFFLMGKAYSVLGSRSILLLKGFLFISSSFCIFWFVSCALNLGLPPFMSFFSEIYIIGSMGSFSFFEWLLLFFICLFTGIYCIYLFISMVHGSFPYYSVFFLSCLDFLVMFSLSFFVLFYPLFFFIVY</sequence>
<evidence type="ECO:0000259" key="18">
    <source>
        <dbReference type="Pfam" id="PF00361"/>
    </source>
</evidence>
<feature type="transmembrane region" description="Helical" evidence="17">
    <location>
        <begin position="257"/>
        <end position="280"/>
    </location>
</feature>
<proteinExistence type="inferred from homology"/>
<evidence type="ECO:0000256" key="14">
    <source>
        <dbReference type="ARBA" id="ARBA00023128"/>
    </source>
</evidence>
<keyword evidence="13 17" id="KW-0830">Ubiquinone</keyword>
<dbReference type="GO" id="GO:0048039">
    <property type="term" value="F:ubiquinone binding"/>
    <property type="evidence" value="ECO:0007669"/>
    <property type="project" value="TreeGrafter"/>
</dbReference>
<keyword evidence="11 17" id="KW-1133">Transmembrane helix</keyword>
<feature type="transmembrane region" description="Helical" evidence="17">
    <location>
        <begin position="94"/>
        <end position="112"/>
    </location>
</feature>
<keyword evidence="14 17" id="KW-0496">Mitochondrion</keyword>
<dbReference type="GeneID" id="29289578"/>
<dbReference type="GO" id="GO:0031966">
    <property type="term" value="C:mitochondrial membrane"/>
    <property type="evidence" value="ECO:0007669"/>
    <property type="project" value="UniProtKB-SubCell"/>
</dbReference>
<keyword evidence="15 17" id="KW-0472">Membrane</keyword>
<feature type="transmembrane region" description="Helical" evidence="17">
    <location>
        <begin position="397"/>
        <end position="425"/>
    </location>
</feature>
<evidence type="ECO:0000256" key="4">
    <source>
        <dbReference type="ARBA" id="ARBA00012944"/>
    </source>
</evidence>
<dbReference type="PRINTS" id="PR01437">
    <property type="entry name" value="NUOXDRDTASE4"/>
</dbReference>
<dbReference type="Pfam" id="PF00361">
    <property type="entry name" value="Proton_antipo_M"/>
    <property type="match status" value="1"/>
</dbReference>
<evidence type="ECO:0000256" key="10">
    <source>
        <dbReference type="ARBA" id="ARBA00022982"/>
    </source>
</evidence>
<feature type="transmembrane region" description="Helical" evidence="17">
    <location>
        <begin position="226"/>
        <end position="250"/>
    </location>
</feature>
<keyword evidence="6 17" id="KW-0813">Transport</keyword>
<evidence type="ECO:0000256" key="3">
    <source>
        <dbReference type="ARBA" id="ARBA00009025"/>
    </source>
</evidence>
<feature type="domain" description="NADH:quinone oxidoreductase/Mrp antiporter transmembrane" evidence="18">
    <location>
        <begin position="92"/>
        <end position="369"/>
    </location>
</feature>
<feature type="transmembrane region" description="Helical" evidence="17">
    <location>
        <begin position="41"/>
        <end position="62"/>
    </location>
</feature>
<feature type="transmembrane region" description="Helical" evidence="17">
    <location>
        <begin position="199"/>
        <end position="220"/>
    </location>
</feature>
<dbReference type="InterPro" id="IPR003918">
    <property type="entry name" value="NADH_UbQ_OxRdtase"/>
</dbReference>
<keyword evidence="8 17" id="KW-0812">Transmembrane</keyword>
<dbReference type="InterPro" id="IPR001750">
    <property type="entry name" value="ND/Mrp_TM"/>
</dbReference>
<feature type="transmembrane region" description="Helical" evidence="17">
    <location>
        <begin position="352"/>
        <end position="385"/>
    </location>
</feature>
<feature type="transmembrane region" description="Helical" evidence="17">
    <location>
        <begin position="286"/>
        <end position="304"/>
    </location>
</feature>
<keyword evidence="9" id="KW-1278">Translocase</keyword>
<dbReference type="CTD" id="67122141"/>
<feature type="transmembrane region" description="Helical" evidence="17">
    <location>
        <begin position="69"/>
        <end position="88"/>
    </location>
</feature>
<keyword evidence="10 17" id="KW-0249">Electron transport</keyword>
<evidence type="ECO:0000256" key="2">
    <source>
        <dbReference type="ARBA" id="ARBA00004225"/>
    </source>
</evidence>
<evidence type="ECO:0000256" key="13">
    <source>
        <dbReference type="ARBA" id="ARBA00023075"/>
    </source>
</evidence>
<dbReference type="EC" id="7.1.1.2" evidence="4 17"/>
<comment type="function">
    <text evidence="1">Core subunit of the mitochondrial membrane respiratory chain NADH dehydrogenase (Complex I) that is believed to belong to the minimal assembly required for catalysis. Complex I functions in the transfer of electrons from NADH to the respiratory chain. The immediate electron acceptor for the enzyme is believed to be ubiquinone.</text>
</comment>
<evidence type="ECO:0000256" key="17">
    <source>
        <dbReference type="RuleBase" id="RU003297"/>
    </source>
</evidence>
<evidence type="ECO:0000256" key="12">
    <source>
        <dbReference type="ARBA" id="ARBA00023027"/>
    </source>
</evidence>
<organism evidence="19">
    <name type="scientific">Histiostoma blomquisti</name>
    <dbReference type="NCBI Taxonomy" id="1902798"/>
    <lineage>
        <taxon>Eukaryota</taxon>
        <taxon>Metazoa</taxon>
        <taxon>Ecdysozoa</taxon>
        <taxon>Arthropoda</taxon>
        <taxon>Chelicerata</taxon>
        <taxon>Arachnida</taxon>
        <taxon>Acari</taxon>
        <taxon>Acariformes</taxon>
        <taxon>Sarcoptiformes</taxon>
        <taxon>Astigmata</taxon>
        <taxon>Histiostomatoidea</taxon>
        <taxon>Histiostomatidae</taxon>
        <taxon>Histiostoma</taxon>
    </lineage>
</organism>
<evidence type="ECO:0000313" key="19">
    <source>
        <dbReference type="EMBL" id="AOR08480.1"/>
    </source>
</evidence>
<comment type="similarity">
    <text evidence="3 17">Belongs to the complex I subunit 4 family.</text>
</comment>
<evidence type="ECO:0000256" key="16">
    <source>
        <dbReference type="ARBA" id="ARBA00049551"/>
    </source>
</evidence>
<evidence type="ECO:0000256" key="5">
    <source>
        <dbReference type="ARBA" id="ARBA00021006"/>
    </source>
</evidence>
<dbReference type="GO" id="GO:0003954">
    <property type="term" value="F:NADH dehydrogenase activity"/>
    <property type="evidence" value="ECO:0007669"/>
    <property type="project" value="TreeGrafter"/>
</dbReference>
<dbReference type="AlphaFoldDB" id="A0A342Y128"/>
<dbReference type="GO" id="GO:0008137">
    <property type="term" value="F:NADH dehydrogenase (ubiquinone) activity"/>
    <property type="evidence" value="ECO:0007669"/>
    <property type="project" value="UniProtKB-UniRule"/>
</dbReference>
<comment type="function">
    <text evidence="17">Core subunit of the mitochondrial membrane respiratory chain NADH dehydrogenase (Complex I) which catalyzes electron transfer from NADH through the respiratory chain, using ubiquinone as an electron acceptor. Essential for the catalytic activity and assembly of complex I.</text>
</comment>
<comment type="catalytic activity">
    <reaction evidence="16 17">
        <text>a ubiquinone + NADH + 5 H(+)(in) = a ubiquinol + NAD(+) + 4 H(+)(out)</text>
        <dbReference type="Rhea" id="RHEA:29091"/>
        <dbReference type="Rhea" id="RHEA-COMP:9565"/>
        <dbReference type="Rhea" id="RHEA-COMP:9566"/>
        <dbReference type="ChEBI" id="CHEBI:15378"/>
        <dbReference type="ChEBI" id="CHEBI:16389"/>
        <dbReference type="ChEBI" id="CHEBI:17976"/>
        <dbReference type="ChEBI" id="CHEBI:57540"/>
        <dbReference type="ChEBI" id="CHEBI:57945"/>
        <dbReference type="EC" id="7.1.1.2"/>
    </reaction>
</comment>
<dbReference type="GO" id="GO:0042773">
    <property type="term" value="P:ATP synthesis coupled electron transport"/>
    <property type="evidence" value="ECO:0007669"/>
    <property type="project" value="InterPro"/>
</dbReference>
<feature type="transmembrane region" description="Helical" evidence="17">
    <location>
        <begin position="316"/>
        <end position="340"/>
    </location>
</feature>
<name>A0A342Y128_9ACAR</name>
<dbReference type="PANTHER" id="PTHR43507">
    <property type="entry name" value="NADH-UBIQUINONE OXIDOREDUCTASE CHAIN 4"/>
    <property type="match status" value="1"/>
</dbReference>
<keyword evidence="12 17" id="KW-0520">NAD</keyword>
<dbReference type="EMBL" id="KX452726">
    <property type="protein sequence ID" value="AOR08480.1"/>
    <property type="molecule type" value="Genomic_DNA"/>
</dbReference>
<reference evidence="19" key="1">
    <citation type="journal article" date="2016" name="Mitochondrial DNA Part B Resour">
        <title>The complete mitochondrial genome of Histiostoma blomquisti (Acari: Histiostomatidae).</title>
        <authorList>
            <person name="Lee C.-C."/>
            <person name="Wang J."/>
        </authorList>
    </citation>
    <scope>NUCLEOTIDE SEQUENCE</scope>
</reference>
<protein>
    <recommendedName>
        <fullName evidence="5 17">NADH-ubiquinone oxidoreductase chain 4</fullName>
        <ecNumber evidence="4 17">7.1.1.2</ecNumber>
    </recommendedName>
</protein>
<feature type="transmembrane region" description="Helical" evidence="17">
    <location>
        <begin position="124"/>
        <end position="143"/>
    </location>
</feature>
<dbReference type="RefSeq" id="YP_009306848.1">
    <property type="nucleotide sequence ID" value="NC_031377.1"/>
</dbReference>
<evidence type="ECO:0000256" key="11">
    <source>
        <dbReference type="ARBA" id="ARBA00022989"/>
    </source>
</evidence>
<gene>
    <name evidence="19" type="primary">NAD4</name>
</gene>
<dbReference type="GO" id="GO:0015990">
    <property type="term" value="P:electron transport coupled proton transport"/>
    <property type="evidence" value="ECO:0007669"/>
    <property type="project" value="TreeGrafter"/>
</dbReference>
<comment type="subcellular location">
    <subcellularLocation>
        <location evidence="2 17">Mitochondrion membrane</location>
        <topology evidence="2 17">Multi-pass membrane protein</topology>
    </subcellularLocation>
</comment>
<feature type="transmembrane region" description="Helical" evidence="17">
    <location>
        <begin position="12"/>
        <end position="35"/>
    </location>
</feature>
<evidence type="ECO:0000256" key="7">
    <source>
        <dbReference type="ARBA" id="ARBA00022660"/>
    </source>
</evidence>
<keyword evidence="7 17" id="KW-0679">Respiratory chain</keyword>
<dbReference type="PANTHER" id="PTHR43507:SF20">
    <property type="entry name" value="NADH-UBIQUINONE OXIDOREDUCTASE CHAIN 4"/>
    <property type="match status" value="1"/>
</dbReference>
<evidence type="ECO:0000256" key="6">
    <source>
        <dbReference type="ARBA" id="ARBA00022448"/>
    </source>
</evidence>
<evidence type="ECO:0000256" key="8">
    <source>
        <dbReference type="ARBA" id="ARBA00022692"/>
    </source>
</evidence>
<feature type="transmembrane region" description="Helical" evidence="17">
    <location>
        <begin position="163"/>
        <end position="187"/>
    </location>
</feature>
<accession>A0A342Y128</accession>